<dbReference type="EMBL" id="BDJL01000125">
    <property type="protein sequence ID" value="GAV25987.1"/>
    <property type="molecule type" value="Genomic_DNA"/>
</dbReference>
<keyword evidence="4 13" id="KW-1003">Cell membrane</keyword>
<dbReference type="AlphaFoldDB" id="A0A1L8D4G4"/>
<feature type="transmembrane region" description="Helical" evidence="13">
    <location>
        <begin position="319"/>
        <end position="341"/>
    </location>
</feature>
<reference evidence="15" key="1">
    <citation type="submission" date="2016-12" db="EMBL/GenBank/DDBJ databases">
        <title>Draft Genome Sequences od Carboxydothermus pertinax and islandicus, Hydrogenogenic Carboxydotrophic Bacteria.</title>
        <authorList>
            <person name="Fukuyama Y."/>
            <person name="Ohmae K."/>
            <person name="Yoneda Y."/>
            <person name="Yoshida T."/>
            <person name="Sako Y."/>
        </authorList>
    </citation>
    <scope>NUCLEOTIDE SEQUENCE [LARGE SCALE GENOMIC DNA]</scope>
    <source>
        <strain evidence="15">SET</strain>
    </source>
</reference>
<feature type="transmembrane region" description="Helical" evidence="13">
    <location>
        <begin position="353"/>
        <end position="374"/>
    </location>
</feature>
<keyword evidence="7 13" id="KW-0812">Transmembrane</keyword>
<evidence type="ECO:0000256" key="7">
    <source>
        <dbReference type="ARBA" id="ARBA00022692"/>
    </source>
</evidence>
<keyword evidence="6 13" id="KW-0349">Heme</keyword>
<protein>
    <submittedName>
        <fullName evidence="14">Cytochrome ubiquinol oxidase subunit I</fullName>
    </submittedName>
</protein>
<evidence type="ECO:0000256" key="6">
    <source>
        <dbReference type="ARBA" id="ARBA00022617"/>
    </source>
</evidence>
<dbReference type="GO" id="GO:0009055">
    <property type="term" value="F:electron transfer activity"/>
    <property type="evidence" value="ECO:0007669"/>
    <property type="project" value="UniProtKB-UniRule"/>
</dbReference>
<dbReference type="GO" id="GO:0019646">
    <property type="term" value="P:aerobic electron transport chain"/>
    <property type="evidence" value="ECO:0007669"/>
    <property type="project" value="InterPro"/>
</dbReference>
<name>A0A1L8D4G4_9THEO</name>
<dbReference type="STRING" id="661089.ciss_19200"/>
<evidence type="ECO:0000256" key="11">
    <source>
        <dbReference type="ARBA" id="ARBA00023004"/>
    </source>
</evidence>
<evidence type="ECO:0000256" key="12">
    <source>
        <dbReference type="ARBA" id="ARBA00023136"/>
    </source>
</evidence>
<feature type="transmembrane region" description="Helical" evidence="13">
    <location>
        <begin position="218"/>
        <end position="235"/>
    </location>
</feature>
<dbReference type="PIRSF" id="PIRSF006446">
    <property type="entry name" value="Cyt_quinol_oxidase_1"/>
    <property type="match status" value="1"/>
</dbReference>
<dbReference type="GO" id="GO:0016682">
    <property type="term" value="F:oxidoreductase activity, acting on diphenols and related substances as donors, oxygen as acceptor"/>
    <property type="evidence" value="ECO:0007669"/>
    <property type="project" value="TreeGrafter"/>
</dbReference>
<dbReference type="GO" id="GO:0020037">
    <property type="term" value="F:heme binding"/>
    <property type="evidence" value="ECO:0007669"/>
    <property type="project" value="TreeGrafter"/>
</dbReference>
<dbReference type="GO" id="GO:0070069">
    <property type="term" value="C:cytochrome complex"/>
    <property type="evidence" value="ECO:0007669"/>
    <property type="project" value="UniProtKB-UniRule"/>
</dbReference>
<evidence type="ECO:0000256" key="5">
    <source>
        <dbReference type="ARBA" id="ARBA00022519"/>
    </source>
</evidence>
<evidence type="ECO:0000313" key="15">
    <source>
        <dbReference type="Proteomes" id="UP000187338"/>
    </source>
</evidence>
<keyword evidence="8 13" id="KW-0479">Metal-binding</keyword>
<dbReference type="GO" id="GO:0046872">
    <property type="term" value="F:metal ion binding"/>
    <property type="evidence" value="ECO:0007669"/>
    <property type="project" value="UniProtKB-UniRule"/>
</dbReference>
<comment type="similarity">
    <text evidence="2 13">Belongs to the cytochrome ubiquinol oxidase subunit 1 family.</text>
</comment>
<evidence type="ECO:0000313" key="14">
    <source>
        <dbReference type="EMBL" id="GAV25987.1"/>
    </source>
</evidence>
<gene>
    <name evidence="14" type="ORF">ciss_19200</name>
</gene>
<feature type="transmembrane region" description="Helical" evidence="13">
    <location>
        <begin position="127"/>
        <end position="146"/>
    </location>
</feature>
<keyword evidence="12 13" id="KW-0472">Membrane</keyword>
<dbReference type="PANTHER" id="PTHR30365:SF0">
    <property type="entry name" value="CYTOCHROME BD-I UBIQUINOL OXIDASE SUBUNIT 1"/>
    <property type="match status" value="1"/>
</dbReference>
<proteinExistence type="inferred from homology"/>
<evidence type="ECO:0000256" key="1">
    <source>
        <dbReference type="ARBA" id="ARBA00004429"/>
    </source>
</evidence>
<dbReference type="Proteomes" id="UP000187338">
    <property type="component" value="Unassembled WGS sequence"/>
</dbReference>
<keyword evidence="10 13" id="KW-1133">Transmembrane helix</keyword>
<keyword evidence="9 13" id="KW-0249">Electron transport</keyword>
<keyword evidence="5" id="KW-0997">Cell inner membrane</keyword>
<organism evidence="14 15">
    <name type="scientific">Carboxydothermus islandicus</name>
    <dbReference type="NCBI Taxonomy" id="661089"/>
    <lineage>
        <taxon>Bacteria</taxon>
        <taxon>Bacillati</taxon>
        <taxon>Bacillota</taxon>
        <taxon>Clostridia</taxon>
        <taxon>Thermoanaerobacterales</taxon>
        <taxon>Thermoanaerobacteraceae</taxon>
        <taxon>Carboxydothermus</taxon>
    </lineage>
</organism>
<evidence type="ECO:0000256" key="2">
    <source>
        <dbReference type="ARBA" id="ARBA00009819"/>
    </source>
</evidence>
<accession>A0A1L8D4G4</accession>
<evidence type="ECO:0000256" key="4">
    <source>
        <dbReference type="ARBA" id="ARBA00022475"/>
    </source>
</evidence>
<dbReference type="Pfam" id="PF01654">
    <property type="entry name" value="Cyt_bd_oxida_I"/>
    <property type="match status" value="1"/>
</dbReference>
<feature type="transmembrane region" description="Helical" evidence="13">
    <location>
        <begin position="188"/>
        <end position="206"/>
    </location>
</feature>
<dbReference type="GO" id="GO:0005886">
    <property type="term" value="C:plasma membrane"/>
    <property type="evidence" value="ECO:0007669"/>
    <property type="project" value="UniProtKB-SubCell"/>
</dbReference>
<evidence type="ECO:0000256" key="3">
    <source>
        <dbReference type="ARBA" id="ARBA00022448"/>
    </source>
</evidence>
<sequence length="445" mass="50113">MMDLTALSRMQFTITAIFHFFYVPLTLGLAVLIAYMEYKYWRTNDKVWDKMARFWTKLFAINFAVGVASGITMEFQFGTNWADYSRFVGDIFGAPLAAEGVFAFFLESTFIGLLLFGRDKISRGMRFLSAVLVAFGTNLSAFWIIAANSWQQTPAGYKVEGGRAILTSFKEAVFNPSTLPRFLHTLDGAYVTAAFFVMGISAYYILRRKNLEIAKPSLKIGVVFGLIFALLQIYFGDIHAKQVAVTQPAKLAAFEGLWETKEKAPLLILGWPDTENEKNVFEIGVPGLLSYLAHEDFNKPVTGLKEFPKDERPPVLPTFISFHVMVGLGFLMAVALLWAVVELFRGKIYSNQLLLKLLLYFIPLPYIANELGWITAEVGRQPWIVYGLLKTSDAVSKLDPWQVLLTNILFLVVYLFLGGLMIYLMVRTVKSHDEAAIALKEKEVA</sequence>
<keyword evidence="15" id="KW-1185">Reference proteome</keyword>
<dbReference type="RefSeq" id="WP_235837293.1">
    <property type="nucleotide sequence ID" value="NZ_BDJL01000125.1"/>
</dbReference>
<feature type="transmembrane region" description="Helical" evidence="13">
    <location>
        <begin position="404"/>
        <end position="426"/>
    </location>
</feature>
<dbReference type="PANTHER" id="PTHR30365">
    <property type="entry name" value="CYTOCHROME D UBIQUINOL OXIDASE"/>
    <property type="match status" value="1"/>
</dbReference>
<evidence type="ECO:0000256" key="13">
    <source>
        <dbReference type="PIRNR" id="PIRNR006446"/>
    </source>
</evidence>
<evidence type="ECO:0000256" key="9">
    <source>
        <dbReference type="ARBA" id="ARBA00022982"/>
    </source>
</evidence>
<keyword evidence="11 13" id="KW-0408">Iron</keyword>
<feature type="transmembrane region" description="Helical" evidence="13">
    <location>
        <begin position="91"/>
        <end position="115"/>
    </location>
</feature>
<comment type="caution">
    <text evidence="14">The sequence shown here is derived from an EMBL/GenBank/DDBJ whole genome shotgun (WGS) entry which is preliminary data.</text>
</comment>
<dbReference type="InterPro" id="IPR002585">
    <property type="entry name" value="Cyt-d_ubiquinol_oxidase_su_1"/>
</dbReference>
<evidence type="ECO:0000256" key="8">
    <source>
        <dbReference type="ARBA" id="ARBA00022723"/>
    </source>
</evidence>
<feature type="transmembrane region" description="Helical" evidence="13">
    <location>
        <begin position="12"/>
        <end position="33"/>
    </location>
</feature>
<comment type="subcellular location">
    <subcellularLocation>
        <location evidence="1">Cell inner membrane</location>
        <topology evidence="1">Multi-pass membrane protein</topology>
    </subcellularLocation>
    <subcellularLocation>
        <location evidence="13">Cell membrane</location>
    </subcellularLocation>
</comment>
<keyword evidence="3 13" id="KW-0813">Transport</keyword>
<evidence type="ECO:0000256" key="10">
    <source>
        <dbReference type="ARBA" id="ARBA00022989"/>
    </source>
</evidence>
<feature type="transmembrane region" description="Helical" evidence="13">
    <location>
        <begin position="54"/>
        <end position="71"/>
    </location>
</feature>